<accession>A0ABR0BNR7</accession>
<evidence type="ECO:0000313" key="9">
    <source>
        <dbReference type="Proteomes" id="UP001287286"/>
    </source>
</evidence>
<dbReference type="CDD" id="cd00305">
    <property type="entry name" value="Cu-Zn_Superoxide_Dismutase"/>
    <property type="match status" value="1"/>
</dbReference>
<comment type="caution">
    <text evidence="8">The sequence shown here is derived from an EMBL/GenBank/DDBJ whole genome shotgun (WGS) entry which is preliminary data.</text>
</comment>
<organism evidence="8 9">
    <name type="scientific">Purpureocillium lilacinum</name>
    <name type="common">Paecilomyces lilacinus</name>
    <dbReference type="NCBI Taxonomy" id="33203"/>
    <lineage>
        <taxon>Eukaryota</taxon>
        <taxon>Fungi</taxon>
        <taxon>Dikarya</taxon>
        <taxon>Ascomycota</taxon>
        <taxon>Pezizomycotina</taxon>
        <taxon>Sordariomycetes</taxon>
        <taxon>Hypocreomycetidae</taxon>
        <taxon>Hypocreales</taxon>
        <taxon>Ophiocordycipitaceae</taxon>
        <taxon>Purpureocillium</taxon>
    </lineage>
</organism>
<feature type="domain" description="Superoxide dismutase copper/zinc binding" evidence="7">
    <location>
        <begin position="55"/>
        <end position="188"/>
    </location>
</feature>
<evidence type="ECO:0000256" key="6">
    <source>
        <dbReference type="ARBA" id="ARBA00023157"/>
    </source>
</evidence>
<sequence length="251" mass="26352">MVKAASFYASVKPGLARRPFLKGSEAASPLMDTAALDGQLRPPLSFAVLRGDSKVTGNVIFEQESESAPTKVTWDITGNDANAKRGFHIHTFGDNTNGCTSAGPHFNPHGKKHGAPTDEERHVGDLGNVETDAQGNAKGSVSDKHIKLIGPHSIIGRTVVVHAGTDDLGKGGNEESLKTGNAGPRPACVTPTPRWCSPTEAHTADDGTTYLPARMNYHETAGQLCAAIEVGCGSMLMPICKHRSAESSMGS</sequence>
<dbReference type="InterPro" id="IPR036423">
    <property type="entry name" value="SOD-like_Cu/Zn_dom_sf"/>
</dbReference>
<dbReference type="Proteomes" id="UP001287286">
    <property type="component" value="Unassembled WGS sequence"/>
</dbReference>
<dbReference type="InterPro" id="IPR024134">
    <property type="entry name" value="SOD_Cu/Zn_/chaperone"/>
</dbReference>
<evidence type="ECO:0000256" key="4">
    <source>
        <dbReference type="ARBA" id="ARBA00020928"/>
    </source>
</evidence>
<dbReference type="InterPro" id="IPR001424">
    <property type="entry name" value="SOD_Cu_Zn_dom"/>
</dbReference>
<comment type="subcellular location">
    <subcellularLocation>
        <location evidence="2">Cytoplasm</location>
    </subcellularLocation>
</comment>
<dbReference type="PANTHER" id="PTHR10003">
    <property type="entry name" value="SUPEROXIDE DISMUTASE CU-ZN -RELATED"/>
    <property type="match status" value="1"/>
</dbReference>
<dbReference type="InterPro" id="IPR018152">
    <property type="entry name" value="SOD_Cu/Zn_BS"/>
</dbReference>
<evidence type="ECO:0000256" key="5">
    <source>
        <dbReference type="ARBA" id="ARBA00022490"/>
    </source>
</evidence>
<evidence type="ECO:0000256" key="3">
    <source>
        <dbReference type="ARBA" id="ARBA00011738"/>
    </source>
</evidence>
<proteinExistence type="predicted"/>
<keyword evidence="6" id="KW-1015">Disulfide bond</keyword>
<comment type="function">
    <text evidence="1">Destroys radicals which are normally produced within the cells and which are toxic to biological systems.</text>
</comment>
<dbReference type="PROSITE" id="PS00087">
    <property type="entry name" value="SOD_CU_ZN_1"/>
    <property type="match status" value="1"/>
</dbReference>
<dbReference type="Pfam" id="PF00080">
    <property type="entry name" value="Sod_Cu"/>
    <property type="match status" value="1"/>
</dbReference>
<gene>
    <name evidence="8" type="ORF">Purlil1_9969</name>
</gene>
<protein>
    <recommendedName>
        <fullName evidence="4">Superoxide dismutase [Cu-Zn]</fullName>
    </recommendedName>
</protein>
<dbReference type="PRINTS" id="PR00068">
    <property type="entry name" value="CUZNDISMTASE"/>
</dbReference>
<evidence type="ECO:0000256" key="1">
    <source>
        <dbReference type="ARBA" id="ARBA00003917"/>
    </source>
</evidence>
<dbReference type="SUPFAM" id="SSF49329">
    <property type="entry name" value="Cu,Zn superoxide dismutase-like"/>
    <property type="match status" value="1"/>
</dbReference>
<keyword evidence="9" id="KW-1185">Reference proteome</keyword>
<keyword evidence="5" id="KW-0963">Cytoplasm</keyword>
<comment type="subunit">
    <text evidence="3">Homodimer.</text>
</comment>
<dbReference type="EMBL" id="JAWRVI010000048">
    <property type="protein sequence ID" value="KAK4084934.1"/>
    <property type="molecule type" value="Genomic_DNA"/>
</dbReference>
<evidence type="ECO:0000259" key="7">
    <source>
        <dbReference type="Pfam" id="PF00080"/>
    </source>
</evidence>
<evidence type="ECO:0000256" key="2">
    <source>
        <dbReference type="ARBA" id="ARBA00004496"/>
    </source>
</evidence>
<evidence type="ECO:0000313" key="8">
    <source>
        <dbReference type="EMBL" id="KAK4084934.1"/>
    </source>
</evidence>
<name>A0ABR0BNR7_PURLI</name>
<reference evidence="8 9" key="1">
    <citation type="journal article" date="2024" name="Microbiol. Resour. Announc.">
        <title>Genome annotations for the ascomycete fungi Trichoderma harzianum, Trichoderma aggressivum, and Purpureocillium lilacinum.</title>
        <authorList>
            <person name="Beijen E.P.W."/>
            <person name="Ohm R.A."/>
        </authorList>
    </citation>
    <scope>NUCLEOTIDE SEQUENCE [LARGE SCALE GENOMIC DNA]</scope>
    <source>
        <strain evidence="8 9">CBS 150709</strain>
    </source>
</reference>
<dbReference type="Gene3D" id="2.60.40.200">
    <property type="entry name" value="Superoxide dismutase, copper/zinc binding domain"/>
    <property type="match status" value="1"/>
</dbReference>